<dbReference type="InterPro" id="IPR044144">
    <property type="entry name" value="SAF_UxaA/GarD"/>
</dbReference>
<dbReference type="PANTHER" id="PTHR30536">
    <property type="entry name" value="ALTRONATE/GALACTARATE DEHYDRATASE"/>
    <property type="match status" value="1"/>
</dbReference>
<dbReference type="Pfam" id="PF20629">
    <property type="entry name" value="GD_AH_C"/>
    <property type="match status" value="1"/>
</dbReference>
<dbReference type="InterPro" id="IPR052172">
    <property type="entry name" value="UxaA_altronate/galactarate_dh"/>
</dbReference>
<evidence type="ECO:0000313" key="6">
    <source>
        <dbReference type="Proteomes" id="UP001515480"/>
    </source>
</evidence>
<comment type="similarity">
    <text evidence="1">Belongs to the UxaA family.</text>
</comment>
<organism evidence="5 6">
    <name type="scientific">Prymnesium parvum</name>
    <name type="common">Toxic golden alga</name>
    <dbReference type="NCBI Taxonomy" id="97485"/>
    <lineage>
        <taxon>Eukaryota</taxon>
        <taxon>Haptista</taxon>
        <taxon>Haptophyta</taxon>
        <taxon>Prymnesiophyceae</taxon>
        <taxon>Prymnesiales</taxon>
        <taxon>Prymnesiaceae</taxon>
        <taxon>Prymnesium</taxon>
    </lineage>
</organism>
<gene>
    <name evidence="5" type="ORF">AB1Y20_008244</name>
</gene>
<dbReference type="Proteomes" id="UP001515480">
    <property type="component" value="Unassembled WGS sequence"/>
</dbReference>
<dbReference type="InterPro" id="IPR013974">
    <property type="entry name" value="SAF"/>
</dbReference>
<protein>
    <recommendedName>
        <fullName evidence="4">SAF domain-containing protein</fullName>
    </recommendedName>
</protein>
<dbReference type="GO" id="GO:0019698">
    <property type="term" value="P:D-galacturonate catabolic process"/>
    <property type="evidence" value="ECO:0007669"/>
    <property type="project" value="TreeGrafter"/>
</dbReference>
<dbReference type="AlphaFoldDB" id="A0AB34IW55"/>
<dbReference type="InterPro" id="IPR007392">
    <property type="entry name" value="GD_AH_second"/>
</dbReference>
<dbReference type="EMBL" id="JBGBPQ010000018">
    <property type="protein sequence ID" value="KAL1507402.1"/>
    <property type="molecule type" value="Genomic_DNA"/>
</dbReference>
<dbReference type="GO" id="GO:0016829">
    <property type="term" value="F:lyase activity"/>
    <property type="evidence" value="ECO:0007669"/>
    <property type="project" value="UniProtKB-KW"/>
</dbReference>
<dbReference type="SMART" id="SM00858">
    <property type="entry name" value="SAF"/>
    <property type="match status" value="1"/>
</dbReference>
<feature type="domain" description="SAF" evidence="4">
    <location>
        <begin position="204"/>
        <end position="275"/>
    </location>
</feature>
<dbReference type="CDD" id="cd11613">
    <property type="entry name" value="SAF_AH_GD"/>
    <property type="match status" value="1"/>
</dbReference>
<evidence type="ECO:0000313" key="5">
    <source>
        <dbReference type="EMBL" id="KAL1507402.1"/>
    </source>
</evidence>
<keyword evidence="6" id="KW-1185">Reference proteome</keyword>
<evidence type="ECO:0000259" key="4">
    <source>
        <dbReference type="SMART" id="SM00858"/>
    </source>
</evidence>
<reference evidence="5 6" key="1">
    <citation type="journal article" date="2024" name="Science">
        <title>Giant polyketide synthase enzymes in the biosynthesis of giant marine polyether toxins.</title>
        <authorList>
            <person name="Fallon T.R."/>
            <person name="Shende V.V."/>
            <person name="Wierzbicki I.H."/>
            <person name="Pendleton A.L."/>
            <person name="Watervoot N.F."/>
            <person name="Auber R.P."/>
            <person name="Gonzalez D.J."/>
            <person name="Wisecaver J.H."/>
            <person name="Moore B.S."/>
        </authorList>
    </citation>
    <scope>NUCLEOTIDE SEQUENCE [LARGE SCALE GENOMIC DNA]</scope>
    <source>
        <strain evidence="5 6">12B1</strain>
    </source>
</reference>
<comment type="caution">
    <text evidence="5">The sequence shown here is derived from an EMBL/GenBank/DDBJ whole genome shotgun (WGS) entry which is preliminary data.</text>
</comment>
<evidence type="ECO:0000256" key="2">
    <source>
        <dbReference type="ARBA" id="ARBA00023239"/>
    </source>
</evidence>
<accession>A0AB34IW55</accession>
<dbReference type="Pfam" id="PF04295">
    <property type="entry name" value="GD_AH_second"/>
    <property type="match status" value="2"/>
</dbReference>
<proteinExistence type="inferred from homology"/>
<dbReference type="Gene3D" id="2.30.130.110">
    <property type="match status" value="1"/>
</dbReference>
<feature type="region of interest" description="Disordered" evidence="3">
    <location>
        <begin position="751"/>
        <end position="771"/>
    </location>
</feature>
<evidence type="ECO:0000256" key="1">
    <source>
        <dbReference type="ARBA" id="ARBA00010986"/>
    </source>
</evidence>
<dbReference type="PANTHER" id="PTHR30536:SF5">
    <property type="entry name" value="ALTRONATE DEHYDRATASE"/>
    <property type="match status" value="1"/>
</dbReference>
<sequence>MEEFLGVYHYKELAGVQALQLDESSEQRDMFFTISAQAAWKAFDPAMKVVVEKVKPFKGGLLPGDEPGAPVPVTSVGVVLVTDEDYADLPMFVKLATGAKVKEQDKMVWQVVEHPVRYGFVAGSRHRCYQNAGIPVYTKRHEPGEACRRKTNRRKGALAGGGKSDVSIRSWLLAYETPAPPPPPHARVPAVPFASAASLAAPGDNAAIAVLPLPAGAVLQRAGGDLTLPLDIPEGHRLAVRALQAGELLTSWGEPFGRALRPIPPGEWLRNAKTLEELKRRRVARLPPHPNFEDYVRPCALSREAFVAGARVPLLRADAAFDGFLRAGGRGVGTRNHGVLLCVSSRANALARALERRLRAAARFVARGGFDGVVAMPHSEDGGAAVAERSGAALNQDKLVRTLLGLLLHPNVGAALVLQTEEDVPAAAAAGGVDFDAIRRAAAEEGRAEELAALAPQVLTLRLEDFEADLLHAEAQLEAWPDILSAQSRVRCSCAHLAVAQQCGGSDAFSGTHSNPLLAAACKRLIEAGGTALLAETDELIGAEQYVLQSVRDYETAARFLETVSRFRGYAGAHGASAEGNPSGGNVYRGLYNIALKSLGAAMKRHPSVRLEHVLEYSQRLPAVSGGEGGELPYGRGVQGAGYCFMDSPGNDLESIAGQVASGCNVIYFSTGNGSITNFPFVPTIKVVSTSKRFQLMERDMDVDAGAFSAEDDGAAESLFQLTLEVASGVRTKGESSGQYQLQIWRDWLHPNPTSDPSPRARSACRDKSTPTGVPLKLAPLAASVASALDDAVYLGLPPPPGSSHHAASSPLMTEWVCLLLPTSLCSSEVARAVAAKLQGELGRAGSVRFVSLPHTEGCGVSDATLGARTLLGHVRAPAVAHAVLLEHGCEKTHNDYFAAEMRALSIRPDAFGWVSLQGDGGIANAEARIRGYFEARLGASADRRAAPLGRLGLALIAHAAPIADELALFFARLAALFARDGRVVLAADSPLLSHPIFLEAALAERPRTTLAFGERAEHCGLHVMEAPSGRWVETASGLGASGVHLMLAWRPATSPAPPGHPMVPMLTMNVHSGNDTIPSWTDIALPETEPSAWMGIVLRRLSETASGDYVPCAMRQTNLDFQLPRGGSCSL</sequence>
<name>A0AB34IW55_PRYPA</name>
<evidence type="ECO:0000256" key="3">
    <source>
        <dbReference type="SAM" id="MobiDB-lite"/>
    </source>
</evidence>
<keyword evidence="2" id="KW-0456">Lyase</keyword>
<dbReference type="InterPro" id="IPR048332">
    <property type="entry name" value="GD_AH_C"/>
</dbReference>